<proteinExistence type="predicted"/>
<evidence type="ECO:0000313" key="1">
    <source>
        <dbReference type="EMBL" id="KIO03398.1"/>
    </source>
</evidence>
<reference evidence="1 2" key="1">
    <citation type="submission" date="2014-04" db="EMBL/GenBank/DDBJ databases">
        <authorList>
            <consortium name="DOE Joint Genome Institute"/>
            <person name="Kuo A."/>
            <person name="Kohler A."/>
            <person name="Costa M.D."/>
            <person name="Nagy L.G."/>
            <person name="Floudas D."/>
            <person name="Copeland A."/>
            <person name="Barry K.W."/>
            <person name="Cichocki N."/>
            <person name="Veneault-Fourrey C."/>
            <person name="LaButti K."/>
            <person name="Lindquist E.A."/>
            <person name="Lipzen A."/>
            <person name="Lundell T."/>
            <person name="Morin E."/>
            <person name="Murat C."/>
            <person name="Sun H."/>
            <person name="Tunlid A."/>
            <person name="Henrissat B."/>
            <person name="Grigoriev I.V."/>
            <person name="Hibbett D.S."/>
            <person name="Martin F."/>
            <person name="Nordberg H.P."/>
            <person name="Cantor M.N."/>
            <person name="Hua S.X."/>
        </authorList>
    </citation>
    <scope>NUCLEOTIDE SEQUENCE [LARGE SCALE GENOMIC DNA]</scope>
    <source>
        <strain evidence="1 2">Marx 270</strain>
    </source>
</reference>
<sequence>MSGNVSENDSVLVVVEDMGRATFEADVYKPRMRIWNSDKGSLGRNRPLDMNCIHRKQGMIYHLSPETAQQQYEILEGSIRKLLPNGIGSESLVSKVVASNYIWEVDEPLVGSVRNMTVLKELRFLPSAKVWVIGTPDYGTTDS</sequence>
<keyword evidence="2" id="KW-1185">Reference proteome</keyword>
<protein>
    <submittedName>
        <fullName evidence="1">Uncharacterized protein</fullName>
    </submittedName>
</protein>
<reference evidence="2" key="2">
    <citation type="submission" date="2015-01" db="EMBL/GenBank/DDBJ databases">
        <title>Evolutionary Origins and Diversification of the Mycorrhizal Mutualists.</title>
        <authorList>
            <consortium name="DOE Joint Genome Institute"/>
            <consortium name="Mycorrhizal Genomics Consortium"/>
            <person name="Kohler A."/>
            <person name="Kuo A."/>
            <person name="Nagy L.G."/>
            <person name="Floudas D."/>
            <person name="Copeland A."/>
            <person name="Barry K.W."/>
            <person name="Cichocki N."/>
            <person name="Veneault-Fourrey C."/>
            <person name="LaButti K."/>
            <person name="Lindquist E.A."/>
            <person name="Lipzen A."/>
            <person name="Lundell T."/>
            <person name="Morin E."/>
            <person name="Murat C."/>
            <person name="Riley R."/>
            <person name="Ohm R."/>
            <person name="Sun H."/>
            <person name="Tunlid A."/>
            <person name="Henrissat B."/>
            <person name="Grigoriev I.V."/>
            <person name="Hibbett D.S."/>
            <person name="Martin F."/>
        </authorList>
    </citation>
    <scope>NUCLEOTIDE SEQUENCE [LARGE SCALE GENOMIC DNA]</scope>
    <source>
        <strain evidence="2">Marx 270</strain>
    </source>
</reference>
<dbReference type="Proteomes" id="UP000054217">
    <property type="component" value="Unassembled WGS sequence"/>
</dbReference>
<gene>
    <name evidence="1" type="ORF">M404DRAFT_1001316</name>
</gene>
<accession>A0A0C3J2W6</accession>
<organism evidence="1 2">
    <name type="scientific">Pisolithus tinctorius Marx 270</name>
    <dbReference type="NCBI Taxonomy" id="870435"/>
    <lineage>
        <taxon>Eukaryota</taxon>
        <taxon>Fungi</taxon>
        <taxon>Dikarya</taxon>
        <taxon>Basidiomycota</taxon>
        <taxon>Agaricomycotina</taxon>
        <taxon>Agaricomycetes</taxon>
        <taxon>Agaricomycetidae</taxon>
        <taxon>Boletales</taxon>
        <taxon>Sclerodermatineae</taxon>
        <taxon>Pisolithaceae</taxon>
        <taxon>Pisolithus</taxon>
    </lineage>
</organism>
<dbReference type="HOGENOM" id="CLU_1806998_0_0_1"/>
<dbReference type="EMBL" id="KN831976">
    <property type="protein sequence ID" value="KIO03398.1"/>
    <property type="molecule type" value="Genomic_DNA"/>
</dbReference>
<dbReference type="InParanoid" id="A0A0C3J2W6"/>
<name>A0A0C3J2W6_PISTI</name>
<evidence type="ECO:0000313" key="2">
    <source>
        <dbReference type="Proteomes" id="UP000054217"/>
    </source>
</evidence>
<dbReference type="AlphaFoldDB" id="A0A0C3J2W6"/>